<organism evidence="9 10">
    <name type="scientific">Paenibacillus sabuli</name>
    <dbReference type="NCBI Taxonomy" id="2772509"/>
    <lineage>
        <taxon>Bacteria</taxon>
        <taxon>Bacillati</taxon>
        <taxon>Bacillota</taxon>
        <taxon>Bacilli</taxon>
        <taxon>Bacillales</taxon>
        <taxon>Paenibacillaceae</taxon>
        <taxon>Paenibacillus</taxon>
    </lineage>
</organism>
<dbReference type="AlphaFoldDB" id="A0A927BUM9"/>
<dbReference type="InterPro" id="IPR000515">
    <property type="entry name" value="MetI-like"/>
</dbReference>
<evidence type="ECO:0000256" key="5">
    <source>
        <dbReference type="ARBA" id="ARBA00022989"/>
    </source>
</evidence>
<proteinExistence type="inferred from homology"/>
<keyword evidence="5 7" id="KW-1133">Transmembrane helix</keyword>
<keyword evidence="3" id="KW-1003">Cell membrane</keyword>
<evidence type="ECO:0000259" key="8">
    <source>
        <dbReference type="PROSITE" id="PS50928"/>
    </source>
</evidence>
<comment type="similarity">
    <text evidence="7">Belongs to the binding-protein-dependent transport system permease family.</text>
</comment>
<evidence type="ECO:0000313" key="9">
    <source>
        <dbReference type="EMBL" id="MBD2845965.1"/>
    </source>
</evidence>
<name>A0A927BUM9_9BACL</name>
<dbReference type="SUPFAM" id="SSF161098">
    <property type="entry name" value="MetI-like"/>
    <property type="match status" value="1"/>
</dbReference>
<keyword evidence="2 7" id="KW-0813">Transport</keyword>
<protein>
    <submittedName>
        <fullName evidence="9">Sugar ABC transporter permease</fullName>
    </submittedName>
</protein>
<dbReference type="Pfam" id="PF00528">
    <property type="entry name" value="BPD_transp_1"/>
    <property type="match status" value="1"/>
</dbReference>
<dbReference type="InterPro" id="IPR035906">
    <property type="entry name" value="MetI-like_sf"/>
</dbReference>
<evidence type="ECO:0000313" key="10">
    <source>
        <dbReference type="Proteomes" id="UP000621560"/>
    </source>
</evidence>
<comment type="caution">
    <text evidence="9">The sequence shown here is derived from an EMBL/GenBank/DDBJ whole genome shotgun (WGS) entry which is preliminary data.</text>
</comment>
<sequence length="310" mass="35349">MNEPKKKKGLLNELRNNFSAYVLVIPAALYTLIFGYITMPYMLIAFQKFNYRTGIFGSEWIGLDNFRFFFSSSRAWQITFNTLKLNFLFIVVGTLVALALAILFNELRSRWFSKVTQSTILFPHFLSWVVVSYIIYSIFSTEYGLANRMLDTIGLDRINWYASPEYWTAILVSSNVWKDVGISLVIYLAAITGIDGSYYEAGQIDGANRWQLVRHITLPLLMPTVIILSMLSLGKIMYGSFDMIYAIVKDNGLLYPTTDVIDTYVFRSLRNIGNPAQAMAIGLYQAVVGFILVWGSNKLVRRINPDNALF</sequence>
<evidence type="ECO:0000256" key="7">
    <source>
        <dbReference type="RuleBase" id="RU363032"/>
    </source>
</evidence>
<feature type="transmembrane region" description="Helical" evidence="7">
    <location>
        <begin position="180"/>
        <end position="199"/>
    </location>
</feature>
<feature type="transmembrane region" description="Helical" evidence="7">
    <location>
        <begin position="220"/>
        <end position="241"/>
    </location>
</feature>
<dbReference type="Proteomes" id="UP000621560">
    <property type="component" value="Unassembled WGS sequence"/>
</dbReference>
<dbReference type="CDD" id="cd06261">
    <property type="entry name" value="TM_PBP2"/>
    <property type="match status" value="1"/>
</dbReference>
<dbReference type="PROSITE" id="PS50928">
    <property type="entry name" value="ABC_TM1"/>
    <property type="match status" value="1"/>
</dbReference>
<reference evidence="9" key="1">
    <citation type="submission" date="2020-09" db="EMBL/GenBank/DDBJ databases">
        <title>A novel bacterium of genus Paenibacillus, isolated from South China Sea.</title>
        <authorList>
            <person name="Huang H."/>
            <person name="Mo K."/>
            <person name="Hu Y."/>
        </authorList>
    </citation>
    <scope>NUCLEOTIDE SEQUENCE</scope>
    <source>
        <strain evidence="9">IB182496</strain>
    </source>
</reference>
<evidence type="ECO:0000256" key="2">
    <source>
        <dbReference type="ARBA" id="ARBA00022448"/>
    </source>
</evidence>
<dbReference type="GO" id="GO:0055085">
    <property type="term" value="P:transmembrane transport"/>
    <property type="evidence" value="ECO:0007669"/>
    <property type="project" value="InterPro"/>
</dbReference>
<dbReference type="InterPro" id="IPR050809">
    <property type="entry name" value="UgpAE/MalFG_permease"/>
</dbReference>
<accession>A0A927BUM9</accession>
<dbReference type="RefSeq" id="WP_190918037.1">
    <property type="nucleotide sequence ID" value="NZ_JACXIZ010000020.1"/>
</dbReference>
<dbReference type="EMBL" id="JACXIZ010000020">
    <property type="protein sequence ID" value="MBD2845965.1"/>
    <property type="molecule type" value="Genomic_DNA"/>
</dbReference>
<evidence type="ECO:0000256" key="6">
    <source>
        <dbReference type="ARBA" id="ARBA00023136"/>
    </source>
</evidence>
<gene>
    <name evidence="9" type="ORF">IDH44_12240</name>
</gene>
<evidence type="ECO:0000256" key="4">
    <source>
        <dbReference type="ARBA" id="ARBA00022692"/>
    </source>
</evidence>
<feature type="transmembrane region" description="Helical" evidence="7">
    <location>
        <begin position="276"/>
        <end position="295"/>
    </location>
</feature>
<feature type="transmembrane region" description="Helical" evidence="7">
    <location>
        <begin position="119"/>
        <end position="139"/>
    </location>
</feature>
<evidence type="ECO:0000256" key="3">
    <source>
        <dbReference type="ARBA" id="ARBA00022475"/>
    </source>
</evidence>
<keyword evidence="6 7" id="KW-0472">Membrane</keyword>
<dbReference type="PANTHER" id="PTHR43227:SF11">
    <property type="entry name" value="BLL4140 PROTEIN"/>
    <property type="match status" value="1"/>
</dbReference>
<evidence type="ECO:0000256" key="1">
    <source>
        <dbReference type="ARBA" id="ARBA00004651"/>
    </source>
</evidence>
<comment type="subcellular location">
    <subcellularLocation>
        <location evidence="1 7">Cell membrane</location>
        <topology evidence="1 7">Multi-pass membrane protein</topology>
    </subcellularLocation>
</comment>
<feature type="domain" description="ABC transmembrane type-1" evidence="8">
    <location>
        <begin position="79"/>
        <end position="296"/>
    </location>
</feature>
<keyword evidence="10" id="KW-1185">Reference proteome</keyword>
<dbReference type="PANTHER" id="PTHR43227">
    <property type="entry name" value="BLL4140 PROTEIN"/>
    <property type="match status" value="1"/>
</dbReference>
<feature type="transmembrane region" description="Helical" evidence="7">
    <location>
        <begin position="87"/>
        <end position="107"/>
    </location>
</feature>
<dbReference type="Gene3D" id="1.10.3720.10">
    <property type="entry name" value="MetI-like"/>
    <property type="match status" value="1"/>
</dbReference>
<feature type="transmembrane region" description="Helical" evidence="7">
    <location>
        <begin position="21"/>
        <end position="44"/>
    </location>
</feature>
<dbReference type="GO" id="GO:0005886">
    <property type="term" value="C:plasma membrane"/>
    <property type="evidence" value="ECO:0007669"/>
    <property type="project" value="UniProtKB-SubCell"/>
</dbReference>
<keyword evidence="4 7" id="KW-0812">Transmembrane</keyword>